<evidence type="ECO:0000313" key="6">
    <source>
        <dbReference type="Proteomes" id="UP001156882"/>
    </source>
</evidence>
<keyword evidence="6" id="KW-1185">Reference proteome</keyword>
<dbReference type="Proteomes" id="UP001156882">
    <property type="component" value="Unassembled WGS sequence"/>
</dbReference>
<protein>
    <submittedName>
        <fullName evidence="5">Small heat shock protein HspD</fullName>
    </submittedName>
</protein>
<reference evidence="6" key="1">
    <citation type="journal article" date="2019" name="Int. J. Syst. Evol. Microbiol.">
        <title>The Global Catalogue of Microorganisms (GCM) 10K type strain sequencing project: providing services to taxonomists for standard genome sequencing and annotation.</title>
        <authorList>
            <consortium name="The Broad Institute Genomics Platform"/>
            <consortium name="The Broad Institute Genome Sequencing Center for Infectious Disease"/>
            <person name="Wu L."/>
            <person name="Ma J."/>
        </authorList>
    </citation>
    <scope>NUCLEOTIDE SEQUENCE [LARGE SCALE GENOMIC DNA]</scope>
    <source>
        <strain evidence="6">NBRC 101365</strain>
    </source>
</reference>
<accession>A0ABQ6CPG3</accession>
<comment type="similarity">
    <text evidence="2 3">Belongs to the small heat shock protein (HSP20) family.</text>
</comment>
<organism evidence="5 6">
    <name type="scientific">Labrys miyagiensis</name>
    <dbReference type="NCBI Taxonomy" id="346912"/>
    <lineage>
        <taxon>Bacteria</taxon>
        <taxon>Pseudomonadati</taxon>
        <taxon>Pseudomonadota</taxon>
        <taxon>Alphaproteobacteria</taxon>
        <taxon>Hyphomicrobiales</taxon>
        <taxon>Xanthobacteraceae</taxon>
        <taxon>Labrys</taxon>
    </lineage>
</organism>
<evidence type="ECO:0000256" key="1">
    <source>
        <dbReference type="ARBA" id="ARBA00023016"/>
    </source>
</evidence>
<dbReference type="SUPFAM" id="SSF49764">
    <property type="entry name" value="HSP20-like chaperones"/>
    <property type="match status" value="1"/>
</dbReference>
<dbReference type="EMBL" id="BSPC01000031">
    <property type="protein sequence ID" value="GLS20594.1"/>
    <property type="molecule type" value="Genomic_DNA"/>
</dbReference>
<dbReference type="InterPro" id="IPR002068">
    <property type="entry name" value="A-crystallin/Hsp20_dom"/>
</dbReference>
<dbReference type="Pfam" id="PF00011">
    <property type="entry name" value="HSP20"/>
    <property type="match status" value="1"/>
</dbReference>
<keyword evidence="1 5" id="KW-0346">Stress response</keyword>
<dbReference type="PANTHER" id="PTHR47062">
    <property type="match status" value="1"/>
</dbReference>
<dbReference type="Gene3D" id="2.60.40.790">
    <property type="match status" value="1"/>
</dbReference>
<dbReference type="RefSeq" id="WP_284313678.1">
    <property type="nucleotide sequence ID" value="NZ_BSPC01000031.1"/>
</dbReference>
<evidence type="ECO:0000259" key="4">
    <source>
        <dbReference type="PROSITE" id="PS01031"/>
    </source>
</evidence>
<evidence type="ECO:0000313" key="5">
    <source>
        <dbReference type="EMBL" id="GLS20594.1"/>
    </source>
</evidence>
<dbReference type="InterPro" id="IPR008978">
    <property type="entry name" value="HSP20-like_chaperone"/>
</dbReference>
<name>A0ABQ6CPG3_9HYPH</name>
<dbReference type="PROSITE" id="PS01031">
    <property type="entry name" value="SHSP"/>
    <property type="match status" value="1"/>
</dbReference>
<sequence>MRNYDFTPFSRSAIGFDRLFELLNAQSHDSAENFPPYDIVRTGEDTFRISLAVAGFSPSDITVTAQQNLLTVAGRKAEASRSEDYVYQGISSKAFERRFNLADYVEVDSAGFENGLLQINLARKVPEAMKPRRVEIVSAKDQAQSRQRLGDVNAA</sequence>
<proteinExistence type="inferred from homology"/>
<dbReference type="InterPro" id="IPR037913">
    <property type="entry name" value="ACD_IbpA/B"/>
</dbReference>
<evidence type="ECO:0000256" key="3">
    <source>
        <dbReference type="RuleBase" id="RU003616"/>
    </source>
</evidence>
<feature type="domain" description="SHSP" evidence="4">
    <location>
        <begin position="28"/>
        <end position="139"/>
    </location>
</feature>
<dbReference type="CDD" id="cd06470">
    <property type="entry name" value="ACD_IbpA-B_like"/>
    <property type="match status" value="1"/>
</dbReference>
<gene>
    <name evidence="5" type="primary">hspD_2</name>
    <name evidence="5" type="ORF">GCM10007874_36110</name>
</gene>
<comment type="caution">
    <text evidence="5">The sequence shown here is derived from an EMBL/GenBank/DDBJ whole genome shotgun (WGS) entry which is preliminary data.</text>
</comment>
<dbReference type="PANTHER" id="PTHR47062:SF1">
    <property type="entry name" value="SMALL HEAT SHOCK PROTEIN IBPA"/>
    <property type="match status" value="1"/>
</dbReference>
<evidence type="ECO:0000256" key="2">
    <source>
        <dbReference type="PROSITE-ProRule" id="PRU00285"/>
    </source>
</evidence>